<dbReference type="Pfam" id="PF09711">
    <property type="entry name" value="Cas_Csn2"/>
    <property type="match status" value="1"/>
</dbReference>
<dbReference type="KEGG" id="ruj:E5Z56_09840"/>
<dbReference type="InterPro" id="IPR038600">
    <property type="entry name" value="Csn2_sf"/>
</dbReference>
<proteinExistence type="predicted"/>
<name>A0A4P8XWV3_9FIRM</name>
<organism evidence="1 2">
    <name type="scientific">Ruminococcus bovis</name>
    <dbReference type="NCBI Taxonomy" id="2564099"/>
    <lineage>
        <taxon>Bacteria</taxon>
        <taxon>Bacillati</taxon>
        <taxon>Bacillota</taxon>
        <taxon>Clostridia</taxon>
        <taxon>Eubacteriales</taxon>
        <taxon>Oscillospiraceae</taxon>
        <taxon>Ruminococcus</taxon>
    </lineage>
</organism>
<dbReference type="RefSeq" id="WP_138157630.1">
    <property type="nucleotide sequence ID" value="NZ_CP039381.1"/>
</dbReference>
<dbReference type="Proteomes" id="UP000301475">
    <property type="component" value="Chromosome"/>
</dbReference>
<dbReference type="EMBL" id="CP039381">
    <property type="protein sequence ID" value="QCT07636.1"/>
    <property type="molecule type" value="Genomic_DNA"/>
</dbReference>
<dbReference type="InterPro" id="IPR010146">
    <property type="entry name" value="CRISPR-assoc_prot_Csn2-typ"/>
</dbReference>
<keyword evidence="2" id="KW-1185">Reference proteome</keyword>
<reference evidence="1 2" key="1">
    <citation type="submission" date="2019-04" db="EMBL/GenBank/DDBJ databases">
        <authorList>
            <person name="Embree M."/>
            <person name="Gaffney J.R."/>
        </authorList>
    </citation>
    <scope>NUCLEOTIDE SEQUENCE [LARGE SCALE GENOMIC DNA]</scope>
    <source>
        <strain evidence="1 2">JE7A12</strain>
    </source>
</reference>
<protein>
    <submittedName>
        <fullName evidence="1">Type II-A CRISPR-associated protein Csn2</fullName>
    </submittedName>
</protein>
<evidence type="ECO:0000313" key="1">
    <source>
        <dbReference type="EMBL" id="QCT07636.1"/>
    </source>
</evidence>
<dbReference type="OrthoDB" id="1701909at2"/>
<gene>
    <name evidence="1" type="primary">csn2</name>
    <name evidence="1" type="ORF">E5Z56_09840</name>
</gene>
<accession>A0A4P8XWV3</accession>
<dbReference type="NCBIfam" id="TIGR01866">
    <property type="entry name" value="cas_Csn2"/>
    <property type="match status" value="1"/>
</dbReference>
<sequence length="223" mass="26243">MRMLYKLMTDPVKFENSNIKLLVIENKIQFRNTILSLQNSDEEGLFVFSKDYKPLDFSKSVRFIDNALSFNLADKKLMSKINSDLEFICNSKYFDELSMIKELCTKLCYNLCEEKEFDFTFNDEIETSAFIKLFSFSPNNDSSGVLEKLLLYINLVNKYLGIKCFITQNLYIYFSYDEILSFYNTLIAHDIYLVDIENIFPNQITSLEEVIIIDKDLCEMIDK</sequence>
<evidence type="ECO:0000313" key="2">
    <source>
        <dbReference type="Proteomes" id="UP000301475"/>
    </source>
</evidence>
<dbReference type="AlphaFoldDB" id="A0A4P8XWV3"/>
<dbReference type="Gene3D" id="3.40.50.11940">
    <property type="match status" value="1"/>
</dbReference>